<feature type="region of interest" description="Disordered" evidence="1">
    <location>
        <begin position="1"/>
        <end position="38"/>
    </location>
</feature>
<dbReference type="PANTHER" id="PTHR38696:SF1">
    <property type="entry name" value="MEDIATOR OF RNA POLYMERASE II TRANSCRIPTION SUBUNIT 13"/>
    <property type="match status" value="1"/>
</dbReference>
<dbReference type="EMBL" id="CM003106">
    <property type="protein sequence ID" value="KUI72776.1"/>
    <property type="molecule type" value="Genomic_DNA"/>
</dbReference>
<sequence>MDDKRKPFIDPTANPAPPPSFLEATSSAPGPSGPSTPFQTRLASVSLHMQDRIRFLNLNPAEIRYLRESLGAVWPLQEVRFYGGAEEFKFKGYPWVGKVNGDDQARRLVRRLLEALFDMGWVLQASVDVGKIDMDMLVFRYQNPPPPPCDWLSISFDWTNKMKIVDAPSPELTAALVAEFTANHKLKSYELESDRLKLKFHGQPWQAAFEETIQLRMLVLKLLETLERFGYSLYASIDQVNGAEVESDVLVVTRQKGWGARNADMASMSDR</sequence>
<accession>A0A194W8H6</accession>
<evidence type="ECO:0000256" key="1">
    <source>
        <dbReference type="SAM" id="MobiDB-lite"/>
    </source>
</evidence>
<reference evidence="2" key="1">
    <citation type="submission" date="2014-12" db="EMBL/GenBank/DDBJ databases">
        <title>Genome Sequence of Valsa Canker Pathogens Uncovers a Specific Adaption of Colonization on Woody Bark.</title>
        <authorList>
            <person name="Yin Z."/>
            <person name="Liu H."/>
            <person name="Gao X."/>
            <person name="Li Z."/>
            <person name="Song N."/>
            <person name="Ke X."/>
            <person name="Dai Q."/>
            <person name="Wu Y."/>
            <person name="Sun Y."/>
            <person name="Xu J.-R."/>
            <person name="Kang Z.K."/>
            <person name="Wang L."/>
            <person name="Huang L."/>
        </authorList>
    </citation>
    <scope>NUCLEOTIDE SEQUENCE [LARGE SCALE GENOMIC DNA]</scope>
    <source>
        <strain evidence="2">03-8</strain>
    </source>
</reference>
<evidence type="ECO:0000313" key="3">
    <source>
        <dbReference type="Proteomes" id="UP000078559"/>
    </source>
</evidence>
<name>A0A194W8H6_CYTMA</name>
<dbReference type="PANTHER" id="PTHR38696">
    <property type="entry name" value="MEDIATOR OF RNA POLYMERASE II TRANSCRIPTION SUBUNIT 13"/>
    <property type="match status" value="1"/>
</dbReference>
<gene>
    <name evidence="2" type="ORF">VM1G_08189</name>
</gene>
<dbReference type="OrthoDB" id="58379at2759"/>
<proteinExistence type="predicted"/>
<keyword evidence="3" id="KW-1185">Reference proteome</keyword>
<evidence type="ECO:0000313" key="2">
    <source>
        <dbReference type="EMBL" id="KUI72776.1"/>
    </source>
</evidence>
<protein>
    <submittedName>
        <fullName evidence="2">Uncharacterized protein</fullName>
    </submittedName>
</protein>
<dbReference type="Proteomes" id="UP000078559">
    <property type="component" value="Chromosome 9"/>
</dbReference>
<dbReference type="AlphaFoldDB" id="A0A194W8H6"/>
<feature type="compositionally biased region" description="Low complexity" evidence="1">
    <location>
        <begin position="24"/>
        <end position="37"/>
    </location>
</feature>
<organism evidence="2 3">
    <name type="scientific">Cytospora mali</name>
    <name type="common">Apple Valsa canker fungus</name>
    <name type="synonym">Valsa mali</name>
    <dbReference type="NCBI Taxonomy" id="578113"/>
    <lineage>
        <taxon>Eukaryota</taxon>
        <taxon>Fungi</taxon>
        <taxon>Dikarya</taxon>
        <taxon>Ascomycota</taxon>
        <taxon>Pezizomycotina</taxon>
        <taxon>Sordariomycetes</taxon>
        <taxon>Sordariomycetidae</taxon>
        <taxon>Diaporthales</taxon>
        <taxon>Cytosporaceae</taxon>
        <taxon>Cytospora</taxon>
    </lineage>
</organism>